<dbReference type="InterPro" id="IPR025639">
    <property type="entry name" value="DruA"/>
</dbReference>
<dbReference type="AlphaFoldDB" id="T1AHA7"/>
<reference evidence="1" key="2">
    <citation type="journal article" date="2014" name="ISME J.">
        <title>Microbial stratification in low pH oxic and suboxic macroscopic growths along an acid mine drainage.</title>
        <authorList>
            <person name="Mendez-Garcia C."/>
            <person name="Mesa V."/>
            <person name="Sprenger R.R."/>
            <person name="Richter M."/>
            <person name="Diez M.S."/>
            <person name="Solano J."/>
            <person name="Bargiela R."/>
            <person name="Golyshina O.V."/>
            <person name="Manteca A."/>
            <person name="Ramos J.L."/>
            <person name="Gallego J.R."/>
            <person name="Llorente I."/>
            <person name="Martins Dos Santos V.A."/>
            <person name="Jensen O.N."/>
            <person name="Pelaez A.I."/>
            <person name="Sanchez J."/>
            <person name="Ferrer M."/>
        </authorList>
    </citation>
    <scope>NUCLEOTIDE SEQUENCE</scope>
</reference>
<reference evidence="1" key="1">
    <citation type="submission" date="2013-08" db="EMBL/GenBank/DDBJ databases">
        <authorList>
            <person name="Mendez C."/>
            <person name="Richter M."/>
            <person name="Ferrer M."/>
            <person name="Sanchez J."/>
        </authorList>
    </citation>
    <scope>NUCLEOTIDE SEQUENCE</scope>
</reference>
<accession>T1AHA7</accession>
<protein>
    <submittedName>
        <fullName evidence="1">Uncharacterized protein</fullName>
    </submittedName>
</protein>
<organism evidence="1">
    <name type="scientific">mine drainage metagenome</name>
    <dbReference type="NCBI Taxonomy" id="410659"/>
    <lineage>
        <taxon>unclassified sequences</taxon>
        <taxon>metagenomes</taxon>
        <taxon>ecological metagenomes</taxon>
    </lineage>
</organism>
<gene>
    <name evidence="1" type="ORF">B2A_05424</name>
</gene>
<sequence>MRYCGRDFQPAELELIHELLAVQPPLDRARLSREVCERLGWRRPDGRLKDMSCRVAMLRMQTDGLFTLPPPRTAKPPAYRAHPEIERAVQPPSIAPSVDLAGLRLELVSSRADSLLWNTYIQHHHYLGHQPLPGAQLRYFARSADHIVALLGFGASAWKTRPRDAAIGWTPEQRAGNLHLVVNNARFLILPWIQCKNLASRVLALATRRLADDWHARYAYRPVLVETFVEKPRFTGHCYKAANWQYLGDTQGRGKLDTFHRRDKPVKSVWIYPLARDFRRQLCKA</sequence>
<dbReference type="EMBL" id="AUZZ01003766">
    <property type="protein sequence ID" value="EQD56033.1"/>
    <property type="molecule type" value="Genomic_DNA"/>
</dbReference>
<proteinExistence type="predicted"/>
<comment type="caution">
    <text evidence="1">The sequence shown here is derived from an EMBL/GenBank/DDBJ whole genome shotgun (WGS) entry which is preliminary data.</text>
</comment>
<name>T1AHA7_9ZZZZ</name>
<evidence type="ECO:0000313" key="1">
    <source>
        <dbReference type="EMBL" id="EQD56033.1"/>
    </source>
</evidence>
<dbReference type="Pfam" id="PF14236">
    <property type="entry name" value="DruA"/>
    <property type="match status" value="1"/>
</dbReference>